<organism evidence="2 3">
    <name type="scientific">Aplosporella prunicola CBS 121167</name>
    <dbReference type="NCBI Taxonomy" id="1176127"/>
    <lineage>
        <taxon>Eukaryota</taxon>
        <taxon>Fungi</taxon>
        <taxon>Dikarya</taxon>
        <taxon>Ascomycota</taxon>
        <taxon>Pezizomycotina</taxon>
        <taxon>Dothideomycetes</taxon>
        <taxon>Dothideomycetes incertae sedis</taxon>
        <taxon>Botryosphaeriales</taxon>
        <taxon>Aplosporellaceae</taxon>
        <taxon>Aplosporella</taxon>
    </lineage>
</organism>
<reference evidence="2" key="1">
    <citation type="journal article" date="2020" name="Stud. Mycol.">
        <title>101 Dothideomycetes genomes: a test case for predicting lifestyles and emergence of pathogens.</title>
        <authorList>
            <person name="Haridas S."/>
            <person name="Albert R."/>
            <person name="Binder M."/>
            <person name="Bloem J."/>
            <person name="Labutti K."/>
            <person name="Salamov A."/>
            <person name="Andreopoulos B."/>
            <person name="Baker S."/>
            <person name="Barry K."/>
            <person name="Bills G."/>
            <person name="Bluhm B."/>
            <person name="Cannon C."/>
            <person name="Castanera R."/>
            <person name="Culley D."/>
            <person name="Daum C."/>
            <person name="Ezra D."/>
            <person name="Gonzalez J."/>
            <person name="Henrissat B."/>
            <person name="Kuo A."/>
            <person name="Liang C."/>
            <person name="Lipzen A."/>
            <person name="Lutzoni F."/>
            <person name="Magnuson J."/>
            <person name="Mondo S."/>
            <person name="Nolan M."/>
            <person name="Ohm R."/>
            <person name="Pangilinan J."/>
            <person name="Park H.-J."/>
            <person name="Ramirez L."/>
            <person name="Alfaro M."/>
            <person name="Sun H."/>
            <person name="Tritt A."/>
            <person name="Yoshinaga Y."/>
            <person name="Zwiers L.-H."/>
            <person name="Turgeon B."/>
            <person name="Goodwin S."/>
            <person name="Spatafora J."/>
            <person name="Crous P."/>
            <person name="Grigoriev I."/>
        </authorList>
    </citation>
    <scope>NUCLEOTIDE SEQUENCE</scope>
    <source>
        <strain evidence="2">CBS 121167</strain>
    </source>
</reference>
<dbReference type="GO" id="GO:0030163">
    <property type="term" value="P:protein catabolic process"/>
    <property type="evidence" value="ECO:0007669"/>
    <property type="project" value="TreeGrafter"/>
</dbReference>
<evidence type="ECO:0000259" key="1">
    <source>
        <dbReference type="PROSITE" id="PS50263"/>
    </source>
</evidence>
<sequence length="292" mass="31951">MKIACLQYAPEVGNLSGNIAKANAILEEAVATGSTEGLEWLHLPELALTGYNFHSLAQISPFLEPTASGTSTKWAVEWAKHLRCHVTIGYPEKASDDGTRNYNSTVTVSPAGEVLLNYRKTFLYYTDETWAQEGDNRFFAGPLGTLGPVSMGICMDINPHKFLAPWNHYEFANHALQHSSPLIALNMAWLTRLTPDELLTQPPGPDQETLAYWLERFYPLIGASKDDAVCLIMANRSGIEGGVAYAGTSTVIRIERGRTQIYDILGKTDQRLLVVDTAEAPKYAVTTGTAAG</sequence>
<dbReference type="PANTHER" id="PTHR11750">
    <property type="entry name" value="PROTEIN N-TERMINAL AMIDASE"/>
    <property type="match status" value="1"/>
</dbReference>
<keyword evidence="3" id="KW-1185">Reference proteome</keyword>
<dbReference type="RefSeq" id="XP_033398568.1">
    <property type="nucleotide sequence ID" value="XM_033538095.1"/>
</dbReference>
<dbReference type="GO" id="GO:0070773">
    <property type="term" value="F:protein-N-terminal glutamine amidohydrolase activity"/>
    <property type="evidence" value="ECO:0007669"/>
    <property type="project" value="InterPro"/>
</dbReference>
<dbReference type="InterPro" id="IPR039703">
    <property type="entry name" value="Nta1"/>
</dbReference>
<dbReference type="SUPFAM" id="SSF56317">
    <property type="entry name" value="Carbon-nitrogen hydrolase"/>
    <property type="match status" value="1"/>
</dbReference>
<dbReference type="EMBL" id="ML995483">
    <property type="protein sequence ID" value="KAF2142856.1"/>
    <property type="molecule type" value="Genomic_DNA"/>
</dbReference>
<evidence type="ECO:0000313" key="2">
    <source>
        <dbReference type="EMBL" id="KAF2142856.1"/>
    </source>
</evidence>
<name>A0A6A6BFM3_9PEZI</name>
<dbReference type="GO" id="GO:0008418">
    <property type="term" value="F:protein-N-terminal asparagine amidohydrolase activity"/>
    <property type="evidence" value="ECO:0007669"/>
    <property type="project" value="InterPro"/>
</dbReference>
<dbReference type="Proteomes" id="UP000799438">
    <property type="component" value="Unassembled WGS sequence"/>
</dbReference>
<accession>A0A6A6BFM3</accession>
<dbReference type="InterPro" id="IPR003010">
    <property type="entry name" value="C-N_Hydrolase"/>
</dbReference>
<evidence type="ECO:0000313" key="3">
    <source>
        <dbReference type="Proteomes" id="UP000799438"/>
    </source>
</evidence>
<dbReference type="InterPro" id="IPR036526">
    <property type="entry name" value="C-N_Hydrolase_sf"/>
</dbReference>
<protein>
    <recommendedName>
        <fullName evidence="1">CN hydrolase domain-containing protein</fullName>
    </recommendedName>
</protein>
<dbReference type="PROSITE" id="PS50263">
    <property type="entry name" value="CN_HYDROLASE"/>
    <property type="match status" value="1"/>
</dbReference>
<dbReference type="OrthoDB" id="201515at2759"/>
<proteinExistence type="predicted"/>
<dbReference type="PANTHER" id="PTHR11750:SF26">
    <property type="entry name" value="PROTEIN N-TERMINAL AMIDASE"/>
    <property type="match status" value="1"/>
</dbReference>
<dbReference type="GeneID" id="54295591"/>
<gene>
    <name evidence="2" type="ORF">K452DRAFT_248401</name>
</gene>
<dbReference type="Gene3D" id="3.60.110.10">
    <property type="entry name" value="Carbon-nitrogen hydrolase"/>
    <property type="match status" value="1"/>
</dbReference>
<dbReference type="AlphaFoldDB" id="A0A6A6BFM3"/>
<feature type="domain" description="CN hydrolase" evidence="1">
    <location>
        <begin position="1"/>
        <end position="282"/>
    </location>
</feature>
<dbReference type="Pfam" id="PF00795">
    <property type="entry name" value="CN_hydrolase"/>
    <property type="match status" value="1"/>
</dbReference>